<feature type="compositionally biased region" description="Basic and acidic residues" evidence="10">
    <location>
        <begin position="1"/>
        <end position="19"/>
    </location>
</feature>
<feature type="domain" description="Mediator complex subunit MED14 N-terminal" evidence="11">
    <location>
        <begin position="96"/>
        <end position="304"/>
    </location>
</feature>
<dbReference type="GO" id="GO:0016592">
    <property type="term" value="C:mediator complex"/>
    <property type="evidence" value="ECO:0007669"/>
    <property type="project" value="UniProtKB-UniRule"/>
</dbReference>
<evidence type="ECO:0000256" key="9">
    <source>
        <dbReference type="RuleBase" id="RU365082"/>
    </source>
</evidence>
<evidence type="ECO:0000259" key="11">
    <source>
        <dbReference type="Pfam" id="PF08638"/>
    </source>
</evidence>
<evidence type="ECO:0000256" key="1">
    <source>
        <dbReference type="ARBA" id="ARBA00004123"/>
    </source>
</evidence>
<evidence type="ECO:0000256" key="3">
    <source>
        <dbReference type="ARBA" id="ARBA00019619"/>
    </source>
</evidence>
<dbReference type="GO" id="GO:0070847">
    <property type="term" value="C:core mediator complex"/>
    <property type="evidence" value="ECO:0007669"/>
    <property type="project" value="TreeGrafter"/>
</dbReference>
<accession>A0AAJ0DQW1</accession>
<evidence type="ECO:0000256" key="4">
    <source>
        <dbReference type="ARBA" id="ARBA00023015"/>
    </source>
</evidence>
<dbReference type="PANTHER" id="PTHR12809:SF2">
    <property type="entry name" value="MEDIATOR OF RNA POLYMERASE II TRANSCRIPTION SUBUNIT 14"/>
    <property type="match status" value="1"/>
</dbReference>
<keyword evidence="4 9" id="KW-0805">Transcription regulation</keyword>
<keyword evidence="6 9" id="KW-0804">Transcription</keyword>
<dbReference type="GO" id="GO:0003712">
    <property type="term" value="F:transcription coregulator activity"/>
    <property type="evidence" value="ECO:0007669"/>
    <property type="project" value="UniProtKB-UniRule"/>
</dbReference>
<organism evidence="12 13">
    <name type="scientific">Extremus antarcticus</name>
    <dbReference type="NCBI Taxonomy" id="702011"/>
    <lineage>
        <taxon>Eukaryota</taxon>
        <taxon>Fungi</taxon>
        <taxon>Dikarya</taxon>
        <taxon>Ascomycota</taxon>
        <taxon>Pezizomycotina</taxon>
        <taxon>Dothideomycetes</taxon>
        <taxon>Dothideomycetidae</taxon>
        <taxon>Mycosphaerellales</taxon>
        <taxon>Extremaceae</taxon>
        <taxon>Extremus</taxon>
    </lineage>
</organism>
<dbReference type="GO" id="GO:0006357">
    <property type="term" value="P:regulation of transcription by RNA polymerase II"/>
    <property type="evidence" value="ECO:0007669"/>
    <property type="project" value="InterPro"/>
</dbReference>
<protein>
    <recommendedName>
        <fullName evidence="3 9">Mediator of RNA polymerase II transcription subunit 14</fullName>
    </recommendedName>
    <alternativeName>
        <fullName evidence="8 9">Mediator complex subunit 14</fullName>
    </alternativeName>
</protein>
<dbReference type="PANTHER" id="PTHR12809">
    <property type="entry name" value="MEDIATOR COMPLEX SUBUNIT"/>
    <property type="match status" value="1"/>
</dbReference>
<comment type="subunit">
    <text evidence="9">Component of the Mediator complex.</text>
</comment>
<evidence type="ECO:0000256" key="10">
    <source>
        <dbReference type="SAM" id="MobiDB-lite"/>
    </source>
</evidence>
<name>A0AAJ0DQW1_9PEZI</name>
<dbReference type="Proteomes" id="UP001271007">
    <property type="component" value="Unassembled WGS sequence"/>
</dbReference>
<evidence type="ECO:0000256" key="2">
    <source>
        <dbReference type="ARBA" id="ARBA00007813"/>
    </source>
</evidence>
<evidence type="ECO:0000256" key="7">
    <source>
        <dbReference type="ARBA" id="ARBA00023242"/>
    </source>
</evidence>
<dbReference type="Pfam" id="PF08638">
    <property type="entry name" value="Med14"/>
    <property type="match status" value="1"/>
</dbReference>
<comment type="function">
    <text evidence="9">Component of the Mediator complex, a coactivator involved in the regulated transcription of nearly all RNA polymerase II-dependent genes. Mediator functions as a bridge to convey information from gene-specific regulatory proteins to the basal RNA polymerase II transcription machinery. Mediator is recruited to promoters by direct interactions with regulatory proteins and serves as a scaffold for the assembly of a functional preinitiation complex with RNA polymerase II and the general transcription factors.</text>
</comment>
<keyword evidence="13" id="KW-1185">Reference proteome</keyword>
<comment type="caution">
    <text evidence="12">The sequence shown here is derived from an EMBL/GenBank/DDBJ whole genome shotgun (WGS) entry which is preliminary data.</text>
</comment>
<comment type="similarity">
    <text evidence="2 9">Belongs to the Mediator complex subunit 14 family.</text>
</comment>
<proteinExistence type="inferred from homology"/>
<keyword evidence="5 9" id="KW-0010">Activator</keyword>
<comment type="subcellular location">
    <subcellularLocation>
        <location evidence="1 9">Nucleus</location>
    </subcellularLocation>
</comment>
<feature type="compositionally biased region" description="Polar residues" evidence="10">
    <location>
        <begin position="37"/>
        <end position="78"/>
    </location>
</feature>
<evidence type="ECO:0000256" key="6">
    <source>
        <dbReference type="ARBA" id="ARBA00023163"/>
    </source>
</evidence>
<keyword evidence="7 9" id="KW-0539">Nucleus</keyword>
<reference evidence="12" key="1">
    <citation type="submission" date="2023-04" db="EMBL/GenBank/DDBJ databases">
        <title>Black Yeasts Isolated from many extreme environments.</title>
        <authorList>
            <person name="Coleine C."/>
            <person name="Stajich J.E."/>
            <person name="Selbmann L."/>
        </authorList>
    </citation>
    <scope>NUCLEOTIDE SEQUENCE</scope>
    <source>
        <strain evidence="12">CCFEE 5312</strain>
    </source>
</reference>
<dbReference type="InterPro" id="IPR013947">
    <property type="entry name" value="Mediator_Med14"/>
</dbReference>
<dbReference type="InterPro" id="IPR055122">
    <property type="entry name" value="Med14_N"/>
</dbReference>
<dbReference type="AlphaFoldDB" id="A0AAJ0DQW1"/>
<gene>
    <name evidence="12" type="primary">RGR1</name>
    <name evidence="12" type="ORF">LTR09_004018</name>
</gene>
<sequence length="1093" mass="122078">MDEEGARGSLDLKTDRSHAQEGVSHVQAQPVKAVAGSQLNGSAHNGSNGILTNGQAPEDQPPTTNGISDSMAIATSSADPPPPLDQSWRKGEQNKSLGLLMSRVAQQCYYDLNKTLDEMSAVPVTAQPPQQPNGVVPHTGPDTSDASLKKKGMLMNYANDQRDRFIKTLVLSDWSRNGAEKARLIDVKVWLDKQRDAYARAEDAVARVKMNMQQARVPNPNIEGAMEVLATGKASWVPDLGYIPPKRLSAKQLLKTLRSMNVTLATRLNLYEELPYYFQDYSIADGRATFTVKDEFEVDLSVADEDTVTQFYFIDIRLSFTPATAVLDERIRGFLEGKVNYQLATNGLQGCYDFLHNFVLTHKVDTLQDQALELIRGKWFDCVKAEKLRRSFVVQYWASAPGPKSWFEIGISSGKQRAVGTRRPATPHISLRWFQKGVEVKDHKLDFDWQNLDVERCLVQVIEKHSLKVLDDLRTRIGALAPANTPFKTRTSDAKSGPARKLLSLSLPSLKQPIDVHVEPVTGQFVVTPPSTASVKIERRLNNDPSADPARWLAGLPCAVVQGRVLKQAELLAWTPTTNLVRQDNLATIFGQKLQHFSIFTPSRAWGEKWALAVTFGLDGEKWWVVELDEKRSDQLETVGRVITKARAVEMPQAAQEDASSVSRATLLRVERRAVGDVALSTLSAQLQRENVAYTMQKLFLPSTGEEAERHNPISSTALFISFSKLMKSIQKGKWTPWANEMLRLTHHGVVYGNCASGEGDHKVRHDLRLSLEPGKLKELHTYIAQSKERDLAINSTGGVALRFITPFGQPFIREIRQRLQRIERIDHYAAVLRQRRFPCTYLGLSRVRFTYSKTPELSVELVFRTDGDGRTTLKFHPHDSNPHRRVRIMLEQAFNATQTNAFKIFTFVLLLTLPALQTFERLEEKELVRRVIAVHPRTATWFSIAYHAPLPQCTFTLRTKTRVEGEKKSVKWVISEFRSSTAGQNLSDDLASAIKALCRDKAEHWEGMGTAIIADARGAAEALEKLDEIVRSFEGAPKQPPAGEIAQPTQLSEPPKDAPKGSASIKQEPKKAKPAPAAAKPIKQEPDVIMLD</sequence>
<evidence type="ECO:0000256" key="5">
    <source>
        <dbReference type="ARBA" id="ARBA00023159"/>
    </source>
</evidence>
<dbReference type="EMBL" id="JAWDJX010000010">
    <property type="protein sequence ID" value="KAK3054860.1"/>
    <property type="molecule type" value="Genomic_DNA"/>
</dbReference>
<feature type="region of interest" description="Disordered" evidence="10">
    <location>
        <begin position="1036"/>
        <end position="1093"/>
    </location>
</feature>
<evidence type="ECO:0000313" key="12">
    <source>
        <dbReference type="EMBL" id="KAK3054860.1"/>
    </source>
</evidence>
<evidence type="ECO:0000313" key="13">
    <source>
        <dbReference type="Proteomes" id="UP001271007"/>
    </source>
</evidence>
<evidence type="ECO:0000256" key="8">
    <source>
        <dbReference type="ARBA" id="ARBA00032007"/>
    </source>
</evidence>
<feature type="region of interest" description="Disordered" evidence="10">
    <location>
        <begin position="1"/>
        <end position="90"/>
    </location>
</feature>